<protein>
    <submittedName>
        <fullName evidence="2">CLUMA_CG013955, isoform A</fullName>
    </submittedName>
</protein>
<evidence type="ECO:0000313" key="3">
    <source>
        <dbReference type="Proteomes" id="UP000183832"/>
    </source>
</evidence>
<dbReference type="AlphaFoldDB" id="A0A1J1IKJ3"/>
<organism evidence="2 3">
    <name type="scientific">Clunio marinus</name>
    <dbReference type="NCBI Taxonomy" id="568069"/>
    <lineage>
        <taxon>Eukaryota</taxon>
        <taxon>Metazoa</taxon>
        <taxon>Ecdysozoa</taxon>
        <taxon>Arthropoda</taxon>
        <taxon>Hexapoda</taxon>
        <taxon>Insecta</taxon>
        <taxon>Pterygota</taxon>
        <taxon>Neoptera</taxon>
        <taxon>Endopterygota</taxon>
        <taxon>Diptera</taxon>
        <taxon>Nematocera</taxon>
        <taxon>Chironomoidea</taxon>
        <taxon>Chironomidae</taxon>
        <taxon>Clunio</taxon>
    </lineage>
</organism>
<accession>A0A1J1IKJ3</accession>
<sequence>MTTNLDQALDQNIRLLEEIFRVTENYKVALEEIKELKKAQQSALNSSSNEILSDMKTALDVKEQEISELKQLFKTAETQFHVADRIAKESNAKLAGMQKISHENEELKENLKEKTAQLSEKTMQLALVSTEAYETHCLLINALEKIKKLTIDEMMKSEKNSQVSDNNKIKVDNSLMTKMIENMKMMEQEVQMLKAKMKT</sequence>
<feature type="coiled-coil region" evidence="1">
    <location>
        <begin position="19"/>
        <end position="124"/>
    </location>
</feature>
<gene>
    <name evidence="2" type="ORF">CLUMA_CG013955</name>
</gene>
<keyword evidence="1" id="KW-0175">Coiled coil</keyword>
<name>A0A1J1IKJ3_9DIPT</name>
<evidence type="ECO:0000313" key="2">
    <source>
        <dbReference type="EMBL" id="CRL00696.1"/>
    </source>
</evidence>
<proteinExistence type="predicted"/>
<keyword evidence="3" id="KW-1185">Reference proteome</keyword>
<evidence type="ECO:0000256" key="1">
    <source>
        <dbReference type="SAM" id="Coils"/>
    </source>
</evidence>
<dbReference type="EMBL" id="CVRI01000054">
    <property type="protein sequence ID" value="CRL00696.1"/>
    <property type="molecule type" value="Genomic_DNA"/>
</dbReference>
<reference evidence="2 3" key="1">
    <citation type="submission" date="2015-04" db="EMBL/GenBank/DDBJ databases">
        <authorList>
            <person name="Syromyatnikov M.Y."/>
            <person name="Popov V.N."/>
        </authorList>
    </citation>
    <scope>NUCLEOTIDE SEQUENCE [LARGE SCALE GENOMIC DNA]</scope>
</reference>
<dbReference type="Proteomes" id="UP000183832">
    <property type="component" value="Unassembled WGS sequence"/>
</dbReference>